<dbReference type="SUPFAM" id="SSF55729">
    <property type="entry name" value="Acyl-CoA N-acyltransferases (Nat)"/>
    <property type="match status" value="1"/>
</dbReference>
<gene>
    <name evidence="2" type="ORF">JOF55_001084</name>
</gene>
<dbReference type="Pfam" id="PF00583">
    <property type="entry name" value="Acetyltransf_1"/>
    <property type="match status" value="1"/>
</dbReference>
<evidence type="ECO:0000313" key="2">
    <source>
        <dbReference type="EMBL" id="MDR7300903.1"/>
    </source>
</evidence>
<dbReference type="InterPro" id="IPR000182">
    <property type="entry name" value="GNAT_dom"/>
</dbReference>
<reference evidence="2" key="1">
    <citation type="submission" date="2023-07" db="EMBL/GenBank/DDBJ databases">
        <title>Sequencing the genomes of 1000 actinobacteria strains.</title>
        <authorList>
            <person name="Klenk H.-P."/>
        </authorList>
    </citation>
    <scope>NUCLEOTIDE SEQUENCE</scope>
    <source>
        <strain evidence="2">DSM 45977</strain>
    </source>
</reference>
<dbReference type="Proteomes" id="UP001180845">
    <property type="component" value="Unassembled WGS sequence"/>
</dbReference>
<protein>
    <submittedName>
        <fullName evidence="2">Ribosomal protein S18 acetylase RimI-like enzyme</fullName>
    </submittedName>
</protein>
<dbReference type="AlphaFoldDB" id="A0AAE3Z9P2"/>
<evidence type="ECO:0000259" key="1">
    <source>
        <dbReference type="PROSITE" id="PS51186"/>
    </source>
</evidence>
<dbReference type="InterPro" id="IPR051822">
    <property type="entry name" value="Glycosyl_Hydrolase_84"/>
</dbReference>
<proteinExistence type="predicted"/>
<comment type="caution">
    <text evidence="2">The sequence shown here is derived from an EMBL/GenBank/DDBJ whole genome shotgun (WGS) entry which is preliminary data.</text>
</comment>
<feature type="domain" description="N-acetyltransferase" evidence="1">
    <location>
        <begin position="1"/>
        <end position="201"/>
    </location>
</feature>
<dbReference type="GO" id="GO:0005840">
    <property type="term" value="C:ribosome"/>
    <property type="evidence" value="ECO:0007669"/>
    <property type="project" value="UniProtKB-KW"/>
</dbReference>
<dbReference type="RefSeq" id="WP_310270440.1">
    <property type="nucleotide sequence ID" value="NZ_JAVDXW010000001.1"/>
</dbReference>
<dbReference type="Gene3D" id="3.40.630.30">
    <property type="match status" value="1"/>
</dbReference>
<dbReference type="EMBL" id="JAVDXW010000001">
    <property type="protein sequence ID" value="MDR7300903.1"/>
    <property type="molecule type" value="Genomic_DNA"/>
</dbReference>
<dbReference type="GO" id="GO:0016747">
    <property type="term" value="F:acyltransferase activity, transferring groups other than amino-acyl groups"/>
    <property type="evidence" value="ECO:0007669"/>
    <property type="project" value="InterPro"/>
</dbReference>
<name>A0AAE3Z9P2_9ACTN</name>
<dbReference type="PANTHER" id="PTHR13170:SF16">
    <property type="entry name" value="PROTEIN O-GLCNACASE"/>
    <property type="match status" value="1"/>
</dbReference>
<dbReference type="InterPro" id="IPR016181">
    <property type="entry name" value="Acyl_CoA_acyltransferase"/>
</dbReference>
<sequence>MRVRSYRPRDAEAVHRICVATGDAGDPASGILRDPHLAAYVFADPYLLLQPEMAFVAERDDGVVLGYVVAALNSPEFYARWQLEWAPRFVASHPASCAADMRDADEQLRTLLHQPRRLLSTDLDTYPSHLHINLLESARRQGAGRLLLETLFGELARAGSPGVQLGVRASNTGAQAFYRAIGMDRLASRGGLAVRFGQPLHGVSRPLRENEQPVHNGLG</sequence>
<keyword evidence="3" id="KW-1185">Reference proteome</keyword>
<dbReference type="PROSITE" id="PS51186">
    <property type="entry name" value="GNAT"/>
    <property type="match status" value="1"/>
</dbReference>
<keyword evidence="2" id="KW-0689">Ribosomal protein</keyword>
<evidence type="ECO:0000313" key="3">
    <source>
        <dbReference type="Proteomes" id="UP001180845"/>
    </source>
</evidence>
<accession>A0AAE3Z9P2</accession>
<dbReference type="PANTHER" id="PTHR13170">
    <property type="entry name" value="O-GLCNACASE"/>
    <property type="match status" value="1"/>
</dbReference>
<keyword evidence="2" id="KW-0687">Ribonucleoprotein</keyword>
<organism evidence="2 3">
    <name type="scientific">Haloactinomyces albus</name>
    <dbReference type="NCBI Taxonomy" id="1352928"/>
    <lineage>
        <taxon>Bacteria</taxon>
        <taxon>Bacillati</taxon>
        <taxon>Actinomycetota</taxon>
        <taxon>Actinomycetes</taxon>
        <taxon>Actinopolysporales</taxon>
        <taxon>Actinopolysporaceae</taxon>
        <taxon>Haloactinomyces</taxon>
    </lineage>
</organism>